<dbReference type="AlphaFoldDB" id="A0A314YUQ9"/>
<gene>
    <name evidence="1" type="ORF">Pyn_20755</name>
</gene>
<name>A0A314YUQ9_PRUYE</name>
<accession>A0A314YUQ9</accession>
<proteinExistence type="predicted"/>
<keyword evidence="2" id="KW-1185">Reference proteome</keyword>
<comment type="caution">
    <text evidence="1">The sequence shown here is derived from an EMBL/GenBank/DDBJ whole genome shotgun (WGS) entry which is preliminary data.</text>
</comment>
<dbReference type="Proteomes" id="UP000250321">
    <property type="component" value="Unassembled WGS sequence"/>
</dbReference>
<organism evidence="1 2">
    <name type="scientific">Prunus yedoensis var. nudiflora</name>
    <dbReference type="NCBI Taxonomy" id="2094558"/>
    <lineage>
        <taxon>Eukaryota</taxon>
        <taxon>Viridiplantae</taxon>
        <taxon>Streptophyta</taxon>
        <taxon>Embryophyta</taxon>
        <taxon>Tracheophyta</taxon>
        <taxon>Spermatophyta</taxon>
        <taxon>Magnoliopsida</taxon>
        <taxon>eudicotyledons</taxon>
        <taxon>Gunneridae</taxon>
        <taxon>Pentapetalae</taxon>
        <taxon>rosids</taxon>
        <taxon>fabids</taxon>
        <taxon>Rosales</taxon>
        <taxon>Rosaceae</taxon>
        <taxon>Amygdaloideae</taxon>
        <taxon>Amygdaleae</taxon>
        <taxon>Prunus</taxon>
    </lineage>
</organism>
<evidence type="ECO:0000313" key="2">
    <source>
        <dbReference type="Proteomes" id="UP000250321"/>
    </source>
</evidence>
<sequence length="72" mass="7785">MLEKLGTGAWSLLVIQLEGTNGNLFYSSIYEVKGWDRTGLVARLGVWEGGLGWGWLGLSWWRLGGSSRAGGG</sequence>
<evidence type="ECO:0000313" key="1">
    <source>
        <dbReference type="EMBL" id="PQQ09947.1"/>
    </source>
</evidence>
<reference evidence="1 2" key="1">
    <citation type="submission" date="2018-02" db="EMBL/GenBank/DDBJ databases">
        <title>Draft genome of wild Prunus yedoensis var. nudiflora.</title>
        <authorList>
            <person name="Baek S."/>
            <person name="Kim J.-H."/>
            <person name="Choi K."/>
            <person name="Kim G.-B."/>
            <person name="Cho A."/>
            <person name="Jang H."/>
            <person name="Shin C.-H."/>
            <person name="Yu H.-J."/>
            <person name="Mun J.-H."/>
        </authorList>
    </citation>
    <scope>NUCLEOTIDE SEQUENCE [LARGE SCALE GENOMIC DNA]</scope>
    <source>
        <strain evidence="2">cv. Jeju island</strain>
        <tissue evidence="1">Leaf</tissue>
    </source>
</reference>
<protein>
    <submittedName>
        <fullName evidence="1">Uncharacterized protein</fullName>
    </submittedName>
</protein>
<dbReference type="EMBL" id="PJQY01000559">
    <property type="protein sequence ID" value="PQQ09947.1"/>
    <property type="molecule type" value="Genomic_DNA"/>
</dbReference>